<dbReference type="PROSITE" id="PS51228">
    <property type="entry name" value="ACB_2"/>
    <property type="match status" value="1"/>
</dbReference>
<gene>
    <name evidence="4" type="ORF">Fcan01_23621</name>
</gene>
<dbReference type="Pfam" id="PF00887">
    <property type="entry name" value="ACBP"/>
    <property type="match status" value="1"/>
</dbReference>
<protein>
    <submittedName>
        <fullName evidence="4">Caltractin</fullName>
    </submittedName>
</protein>
<keyword evidence="5" id="KW-1185">Reference proteome</keyword>
<organism evidence="4 5">
    <name type="scientific">Folsomia candida</name>
    <name type="common">Springtail</name>
    <dbReference type="NCBI Taxonomy" id="158441"/>
    <lineage>
        <taxon>Eukaryota</taxon>
        <taxon>Metazoa</taxon>
        <taxon>Ecdysozoa</taxon>
        <taxon>Arthropoda</taxon>
        <taxon>Hexapoda</taxon>
        <taxon>Collembola</taxon>
        <taxon>Entomobryomorpha</taxon>
        <taxon>Isotomoidea</taxon>
        <taxon>Isotomidae</taxon>
        <taxon>Proisotominae</taxon>
        <taxon>Folsomia</taxon>
    </lineage>
</organism>
<dbReference type="PROSITE" id="PS50222">
    <property type="entry name" value="EF_HAND_2"/>
    <property type="match status" value="2"/>
</dbReference>
<dbReference type="Proteomes" id="UP000198287">
    <property type="component" value="Unassembled WGS sequence"/>
</dbReference>
<evidence type="ECO:0000313" key="5">
    <source>
        <dbReference type="Proteomes" id="UP000198287"/>
    </source>
</evidence>
<accession>A0A226D726</accession>
<dbReference type="InterPro" id="IPR035984">
    <property type="entry name" value="Acyl-CoA-binding_sf"/>
</dbReference>
<dbReference type="PROSITE" id="PS00018">
    <property type="entry name" value="EF_HAND_1"/>
    <property type="match status" value="1"/>
</dbReference>
<dbReference type="InterPro" id="IPR002048">
    <property type="entry name" value="EF_hand_dom"/>
</dbReference>
<dbReference type="InterPro" id="IPR000582">
    <property type="entry name" value="Acyl-CoA-binding_protein"/>
</dbReference>
<dbReference type="Pfam" id="PF13202">
    <property type="entry name" value="EF-hand_5"/>
    <property type="match status" value="2"/>
</dbReference>
<dbReference type="SUPFAM" id="SSF47473">
    <property type="entry name" value="EF-hand"/>
    <property type="match status" value="1"/>
</dbReference>
<dbReference type="InterPro" id="IPR018247">
    <property type="entry name" value="EF_Hand_1_Ca_BS"/>
</dbReference>
<dbReference type="Gene3D" id="1.10.238.10">
    <property type="entry name" value="EF-hand"/>
    <property type="match status" value="1"/>
</dbReference>
<dbReference type="InterPro" id="IPR011992">
    <property type="entry name" value="EF-hand-dom_pair"/>
</dbReference>
<dbReference type="Gene3D" id="1.20.80.10">
    <property type="match status" value="1"/>
</dbReference>
<dbReference type="EMBL" id="LNIX01000029">
    <property type="protein sequence ID" value="OXA41355.1"/>
    <property type="molecule type" value="Genomic_DNA"/>
</dbReference>
<name>A0A226D726_FOLCA</name>
<dbReference type="GO" id="GO:0000062">
    <property type="term" value="F:fatty-acyl-CoA binding"/>
    <property type="evidence" value="ECO:0007669"/>
    <property type="project" value="InterPro"/>
</dbReference>
<feature type="domain" description="EF-hand" evidence="2">
    <location>
        <begin position="825"/>
        <end position="860"/>
    </location>
</feature>
<dbReference type="OrthoDB" id="346910at2759"/>
<evidence type="ECO:0000259" key="3">
    <source>
        <dbReference type="PROSITE" id="PS51228"/>
    </source>
</evidence>
<evidence type="ECO:0000259" key="2">
    <source>
        <dbReference type="PROSITE" id="PS50222"/>
    </source>
</evidence>
<feature type="domain" description="ACB" evidence="3">
    <location>
        <begin position="155"/>
        <end position="237"/>
    </location>
</feature>
<dbReference type="SUPFAM" id="SSF47027">
    <property type="entry name" value="Acyl-CoA binding protein"/>
    <property type="match status" value="1"/>
</dbReference>
<evidence type="ECO:0000313" key="4">
    <source>
        <dbReference type="EMBL" id="OXA41355.1"/>
    </source>
</evidence>
<dbReference type="CDD" id="cd00051">
    <property type="entry name" value="EFh"/>
    <property type="match status" value="1"/>
</dbReference>
<dbReference type="GO" id="GO:0005509">
    <property type="term" value="F:calcium ion binding"/>
    <property type="evidence" value="ECO:0007669"/>
    <property type="project" value="InterPro"/>
</dbReference>
<dbReference type="AlphaFoldDB" id="A0A226D726"/>
<sequence length="900" mass="100438">MAIFVFLTPLSGCGGRKCGHGIKPLGGYCSLIGCSNISKGHRDLWVATSEIGVLRAWSTYSGLGVRTPGLEYVLRPPEAGVRSFFWRPEYAEAGVHVASRRPEYAEAGVRVASRRPEYAEAGVRVASRRPEYAEAGVRKISDLCPAPHKKPSPELVTRFTNTAQVFIPFLLPGLISPSDRLHLYSLYKQATSGNCPISLQNLRRSKLTWLSLRGMPASRAMEEYVNFYETMARKEVEHLTQLNYAGAITRDFKTLHNFTPILHLGHIVIPLNQLPPRLLNEYNSAVKTKYMAAGRGKVAYDEGAMRDPRPISDPHFLSIWTETHFSKLVTHLSPGRVELAPYRELFGLCANSEDYLIVDLTGVQAIPLRKSDNAVLSPCVVLLKLSPSSQQLVAIAIENLVETQSNSSNLNMPPFPSVLNNLRLLHPADGVAWELAKLHGALNANYISGMGLHTVLYAALAGPISLTFESMAGSFSRPNSVIRRIFEVHSYVHCGVDSNAFDFKESVLYAEGSPYYPWPADTSNGGIYNVARLICDGWGQTETNSHPIYDTYNNSRKENIITYTEHEDVLPFRKFVNSFIPPIKTFVTKVVSLVGRDETEMVYMSEFLTTLRDKLPSESWVRTDLEKNCFDLNDNFLEGETLIAKLLNFFIFNAVLHWWSIFSWKEGGYFGSGVFSSNNFSLDRLKVLKSYQDEFADGLERVFEGKGNTGVCANMTLSDLGGDAKLCKLLARLSEVGVEDGQGSEMNKTPEQEKVEVEAAFKKMESYNPTDKTIKVADFENLLVKALNYPTTPEQAAIYKKMWDGPFGGVIPLDVFPDKWVARGDDVEMMRILIHAMDRDKNGFVDSEELHTIANALFAHNPSFRKTDYGKFVVEADTNQDGKVSIEEAVVWFAKEGGRA</sequence>
<reference evidence="4 5" key="1">
    <citation type="submission" date="2015-12" db="EMBL/GenBank/DDBJ databases">
        <title>The genome of Folsomia candida.</title>
        <authorList>
            <person name="Faddeeva A."/>
            <person name="Derks M.F."/>
            <person name="Anvar Y."/>
            <person name="Smit S."/>
            <person name="Van Straalen N."/>
            <person name="Roelofs D."/>
        </authorList>
    </citation>
    <scope>NUCLEOTIDE SEQUENCE [LARGE SCALE GENOMIC DNA]</scope>
    <source>
        <strain evidence="4 5">VU population</strain>
        <tissue evidence="4">Whole body</tissue>
    </source>
</reference>
<keyword evidence="1" id="KW-0106">Calcium</keyword>
<dbReference type="InterPro" id="IPR014352">
    <property type="entry name" value="FERM/acyl-CoA-bd_prot_sf"/>
</dbReference>
<feature type="domain" description="EF-hand" evidence="2">
    <location>
        <begin position="864"/>
        <end position="899"/>
    </location>
</feature>
<comment type="caution">
    <text evidence="4">The sequence shown here is derived from an EMBL/GenBank/DDBJ whole genome shotgun (WGS) entry which is preliminary data.</text>
</comment>
<proteinExistence type="predicted"/>
<evidence type="ECO:0000256" key="1">
    <source>
        <dbReference type="ARBA" id="ARBA00022837"/>
    </source>
</evidence>